<organism evidence="2 3">
    <name type="scientific">Pelobacter propionicus (strain DSM 2379 / NBRC 103807 / OttBd1)</name>
    <dbReference type="NCBI Taxonomy" id="338966"/>
    <lineage>
        <taxon>Bacteria</taxon>
        <taxon>Pseudomonadati</taxon>
        <taxon>Thermodesulfobacteriota</taxon>
        <taxon>Desulfuromonadia</taxon>
        <taxon>Desulfuromonadales</taxon>
        <taxon>Desulfuromonadaceae</taxon>
        <taxon>Pelobacter</taxon>
    </lineage>
</organism>
<dbReference type="Proteomes" id="UP000006732">
    <property type="component" value="Chromosome"/>
</dbReference>
<proteinExistence type="predicted"/>
<keyword evidence="1" id="KW-1133">Transmembrane helix</keyword>
<protein>
    <recommendedName>
        <fullName evidence="4">Solute symporter protein</fullName>
    </recommendedName>
</protein>
<dbReference type="eggNOG" id="ENOG5033IU1">
    <property type="taxonomic scope" value="Bacteria"/>
</dbReference>
<evidence type="ECO:0008006" key="4">
    <source>
        <dbReference type="Google" id="ProtNLM"/>
    </source>
</evidence>
<keyword evidence="1" id="KW-0472">Membrane</keyword>
<feature type="transmembrane region" description="Helical" evidence="1">
    <location>
        <begin position="20"/>
        <end position="38"/>
    </location>
</feature>
<accession>A1ASE1</accession>
<dbReference type="KEGG" id="ppd:Ppro_2658"/>
<dbReference type="HOGENOM" id="CLU_191399_0_0_7"/>
<keyword evidence="3" id="KW-1185">Reference proteome</keyword>
<feature type="transmembrane region" description="Helical" evidence="1">
    <location>
        <begin position="50"/>
        <end position="73"/>
    </location>
</feature>
<evidence type="ECO:0000256" key="1">
    <source>
        <dbReference type="SAM" id="Phobius"/>
    </source>
</evidence>
<dbReference type="AlphaFoldDB" id="A1ASE1"/>
<sequence>MLKRLRTGLLHRLQLRESWVILFVLGVILLNFPFLQIFNRPATILDIPLMFIYLFGGWGVSIVIIYLFTLAIGNNGKRATETRKP</sequence>
<dbReference type="EMBL" id="CP000482">
    <property type="protein sequence ID" value="ABL00262.1"/>
    <property type="molecule type" value="Genomic_DNA"/>
</dbReference>
<name>A1ASE1_PELPD</name>
<dbReference type="STRING" id="338966.Ppro_2658"/>
<evidence type="ECO:0000313" key="2">
    <source>
        <dbReference type="EMBL" id="ABL00262.1"/>
    </source>
</evidence>
<keyword evidence="1" id="KW-0812">Transmembrane</keyword>
<evidence type="ECO:0000313" key="3">
    <source>
        <dbReference type="Proteomes" id="UP000006732"/>
    </source>
</evidence>
<gene>
    <name evidence="2" type="ordered locus">Ppro_2658</name>
</gene>
<reference evidence="2 3" key="1">
    <citation type="submission" date="2006-10" db="EMBL/GenBank/DDBJ databases">
        <title>Complete sequence of chromosome of Pelobacter propionicus DSM 2379.</title>
        <authorList>
            <consortium name="US DOE Joint Genome Institute"/>
            <person name="Copeland A."/>
            <person name="Lucas S."/>
            <person name="Lapidus A."/>
            <person name="Barry K."/>
            <person name="Detter J.C."/>
            <person name="Glavina del Rio T."/>
            <person name="Hammon N."/>
            <person name="Israni S."/>
            <person name="Dalin E."/>
            <person name="Tice H."/>
            <person name="Pitluck S."/>
            <person name="Saunders E."/>
            <person name="Brettin T."/>
            <person name="Bruce D."/>
            <person name="Han C."/>
            <person name="Tapia R."/>
            <person name="Schmutz J."/>
            <person name="Larimer F."/>
            <person name="Land M."/>
            <person name="Hauser L."/>
            <person name="Kyrpides N."/>
            <person name="Kim E."/>
            <person name="Lovley D."/>
            <person name="Richardson P."/>
        </authorList>
    </citation>
    <scope>NUCLEOTIDE SEQUENCE [LARGE SCALE GENOMIC DNA]</scope>
    <source>
        <strain evidence="3">DSM 2379 / NBRC 103807 / OttBd1</strain>
    </source>
</reference>